<feature type="region of interest" description="Disordered" evidence="1">
    <location>
        <begin position="49"/>
        <end position="74"/>
    </location>
</feature>
<feature type="region of interest" description="Disordered" evidence="1">
    <location>
        <begin position="86"/>
        <end position="124"/>
    </location>
</feature>
<evidence type="ECO:0000313" key="4">
    <source>
        <dbReference type="Proteomes" id="UP000813461"/>
    </source>
</evidence>
<proteinExistence type="predicted"/>
<comment type="caution">
    <text evidence="3">The sequence shown here is derived from an EMBL/GenBank/DDBJ whole genome shotgun (WGS) entry which is preliminary data.</text>
</comment>
<evidence type="ECO:0000256" key="1">
    <source>
        <dbReference type="SAM" id="MobiDB-lite"/>
    </source>
</evidence>
<protein>
    <submittedName>
        <fullName evidence="3">Uncharacterized protein</fullName>
    </submittedName>
</protein>
<feature type="signal peptide" evidence="2">
    <location>
        <begin position="1"/>
        <end position="17"/>
    </location>
</feature>
<keyword evidence="2" id="KW-0732">Signal</keyword>
<dbReference type="OrthoDB" id="3801039at2759"/>
<keyword evidence="4" id="KW-1185">Reference proteome</keyword>
<dbReference type="AlphaFoldDB" id="A0A8K0VZ64"/>
<dbReference type="Proteomes" id="UP000813461">
    <property type="component" value="Unassembled WGS sequence"/>
</dbReference>
<feature type="compositionally biased region" description="Polar residues" evidence="1">
    <location>
        <begin position="100"/>
        <end position="124"/>
    </location>
</feature>
<reference evidence="3" key="1">
    <citation type="journal article" date="2021" name="Nat. Commun.">
        <title>Genetic determinants of endophytism in the Arabidopsis root mycobiome.</title>
        <authorList>
            <person name="Mesny F."/>
            <person name="Miyauchi S."/>
            <person name="Thiergart T."/>
            <person name="Pickel B."/>
            <person name="Atanasova L."/>
            <person name="Karlsson M."/>
            <person name="Huettel B."/>
            <person name="Barry K.W."/>
            <person name="Haridas S."/>
            <person name="Chen C."/>
            <person name="Bauer D."/>
            <person name="Andreopoulos W."/>
            <person name="Pangilinan J."/>
            <person name="LaButti K."/>
            <person name="Riley R."/>
            <person name="Lipzen A."/>
            <person name="Clum A."/>
            <person name="Drula E."/>
            <person name="Henrissat B."/>
            <person name="Kohler A."/>
            <person name="Grigoriev I.V."/>
            <person name="Martin F.M."/>
            <person name="Hacquard S."/>
        </authorList>
    </citation>
    <scope>NUCLEOTIDE SEQUENCE</scope>
    <source>
        <strain evidence="3">MPI-SDFR-AT-0120</strain>
    </source>
</reference>
<evidence type="ECO:0000256" key="2">
    <source>
        <dbReference type="SAM" id="SignalP"/>
    </source>
</evidence>
<feature type="region of interest" description="Disordered" evidence="1">
    <location>
        <begin position="179"/>
        <end position="214"/>
    </location>
</feature>
<accession>A0A8K0VZ64</accession>
<sequence>MLLVPLIVLIILSSAKSTTTPSPGAGSKPTIDILPISSDLPYITPTMSFSMPDLPRSPLSTTTSTARKGPRNLIPPWHIPTFLYRRAPSPDLKAPPPEDPTSTRSRNQATNTSVQAATSSTPCSSEDVRCGNVCIDPTMQKCCPEGKNHCALSEMCKTKPFGNGEDYFCESEGSLSSTTAGITTTATSPSTRTTIMAPSTSTTTFGGESTSADDEEWYTDETIGAGAISKQADQTQTAGGAGKGMSPTTIVRLWQPSTNAGARLNIPRIFRTLLFLRVAMASLTSQVSAPVTSIIPSPPQKVVNTSIPMPTIPPGPIYCKQHFTNCGATLCFDTSEEFCCPFSQNVCKNGELCAAKFSGPTTIFGCAPPGVSDGIDSRIRTVTQTSQHGNTTMMTGAGTMMSTTSVDASTTASYSGQTSEPTKNAAIGLSAPGILGKILFVGRSAHALAVRSPGKVDCCGGICCEVGEICARSSSGARCWPQGGEV</sequence>
<gene>
    <name evidence="3" type="ORF">FB567DRAFT_522237</name>
</gene>
<feature type="chain" id="PRO_5035464537" evidence="2">
    <location>
        <begin position="18"/>
        <end position="486"/>
    </location>
</feature>
<dbReference type="EMBL" id="JAGMVJ010000007">
    <property type="protein sequence ID" value="KAH7088761.1"/>
    <property type="molecule type" value="Genomic_DNA"/>
</dbReference>
<feature type="compositionally biased region" description="Low complexity" evidence="1">
    <location>
        <begin position="179"/>
        <end position="210"/>
    </location>
</feature>
<organism evidence="3 4">
    <name type="scientific">Paraphoma chrysanthemicola</name>
    <dbReference type="NCBI Taxonomy" id="798071"/>
    <lineage>
        <taxon>Eukaryota</taxon>
        <taxon>Fungi</taxon>
        <taxon>Dikarya</taxon>
        <taxon>Ascomycota</taxon>
        <taxon>Pezizomycotina</taxon>
        <taxon>Dothideomycetes</taxon>
        <taxon>Pleosporomycetidae</taxon>
        <taxon>Pleosporales</taxon>
        <taxon>Pleosporineae</taxon>
        <taxon>Phaeosphaeriaceae</taxon>
        <taxon>Paraphoma</taxon>
    </lineage>
</organism>
<name>A0A8K0VZ64_9PLEO</name>
<evidence type="ECO:0000313" key="3">
    <source>
        <dbReference type="EMBL" id="KAH7088761.1"/>
    </source>
</evidence>